<dbReference type="InterPro" id="IPR011990">
    <property type="entry name" value="TPR-like_helical_dom_sf"/>
</dbReference>
<dbReference type="PANTHER" id="PTHR15254">
    <property type="entry name" value="FANCONI ANEMIA GROUP G PROTEIN FAMILY MEMBER"/>
    <property type="match status" value="1"/>
</dbReference>
<dbReference type="InterPro" id="IPR019734">
    <property type="entry name" value="TPR_rpt"/>
</dbReference>
<dbReference type="SMART" id="SM00028">
    <property type="entry name" value="TPR"/>
    <property type="match status" value="3"/>
</dbReference>
<reference evidence="2 3" key="1">
    <citation type="submission" date="2024-02" db="EMBL/GenBank/DDBJ databases">
        <title>Chromosome-scale genome assembly of the rough periwinkle Littorina saxatilis.</title>
        <authorList>
            <person name="De Jode A."/>
            <person name="Faria R."/>
            <person name="Formenti G."/>
            <person name="Sims Y."/>
            <person name="Smith T.P."/>
            <person name="Tracey A."/>
            <person name="Wood J.M.D."/>
            <person name="Zagrodzka Z.B."/>
            <person name="Johannesson K."/>
            <person name="Butlin R.K."/>
            <person name="Leder E.H."/>
        </authorList>
    </citation>
    <scope>NUCLEOTIDE SEQUENCE [LARGE SCALE GENOMIC DNA]</scope>
    <source>
        <strain evidence="2">Snail1</strain>
        <tissue evidence="2">Muscle</tissue>
    </source>
</reference>
<feature type="compositionally biased region" description="Low complexity" evidence="1">
    <location>
        <begin position="511"/>
        <end position="526"/>
    </location>
</feature>
<dbReference type="PANTHER" id="PTHR15254:SF2">
    <property type="entry name" value="FANCONI ANEMIA GROUP G PROTEIN"/>
    <property type="match status" value="1"/>
</dbReference>
<dbReference type="AlphaFoldDB" id="A0AAN9BK31"/>
<dbReference type="SUPFAM" id="SSF48452">
    <property type="entry name" value="TPR-like"/>
    <property type="match status" value="1"/>
</dbReference>
<evidence type="ECO:0000313" key="2">
    <source>
        <dbReference type="EMBL" id="KAK7107771.1"/>
    </source>
</evidence>
<dbReference type="GO" id="GO:0036297">
    <property type="term" value="P:interstrand cross-link repair"/>
    <property type="evidence" value="ECO:0007669"/>
    <property type="project" value="InterPro"/>
</dbReference>
<organism evidence="2 3">
    <name type="scientific">Littorina saxatilis</name>
    <dbReference type="NCBI Taxonomy" id="31220"/>
    <lineage>
        <taxon>Eukaryota</taxon>
        <taxon>Metazoa</taxon>
        <taxon>Spiralia</taxon>
        <taxon>Lophotrochozoa</taxon>
        <taxon>Mollusca</taxon>
        <taxon>Gastropoda</taxon>
        <taxon>Caenogastropoda</taxon>
        <taxon>Littorinimorpha</taxon>
        <taxon>Littorinoidea</taxon>
        <taxon>Littorinidae</taxon>
        <taxon>Littorina</taxon>
    </lineage>
</organism>
<comment type="caution">
    <text evidence="2">The sequence shown here is derived from an EMBL/GenBank/DDBJ whole genome shotgun (WGS) entry which is preliminary data.</text>
</comment>
<dbReference type="GO" id="GO:0043240">
    <property type="term" value="C:Fanconi anaemia nuclear complex"/>
    <property type="evidence" value="ECO:0007669"/>
    <property type="project" value="InterPro"/>
</dbReference>
<feature type="region of interest" description="Disordered" evidence="1">
    <location>
        <begin position="509"/>
        <end position="537"/>
    </location>
</feature>
<proteinExistence type="predicted"/>
<keyword evidence="3" id="KW-1185">Reference proteome</keyword>
<dbReference type="EMBL" id="JBAMIC010000004">
    <property type="protein sequence ID" value="KAK7107771.1"/>
    <property type="molecule type" value="Genomic_DNA"/>
</dbReference>
<name>A0AAN9BK31_9CAEN</name>
<feature type="region of interest" description="Disordered" evidence="1">
    <location>
        <begin position="631"/>
        <end position="659"/>
    </location>
</feature>
<protein>
    <submittedName>
        <fullName evidence="2">Uncharacterized protein</fullName>
    </submittedName>
</protein>
<dbReference type="Gene3D" id="1.25.40.10">
    <property type="entry name" value="Tetratricopeptide repeat domain"/>
    <property type="match status" value="2"/>
</dbReference>
<evidence type="ECO:0000256" key="1">
    <source>
        <dbReference type="SAM" id="MobiDB-lite"/>
    </source>
</evidence>
<feature type="compositionally biased region" description="Polar residues" evidence="1">
    <location>
        <begin position="527"/>
        <end position="537"/>
    </location>
</feature>
<dbReference type="Proteomes" id="UP001374579">
    <property type="component" value="Unassembled WGS sequence"/>
</dbReference>
<dbReference type="InterPro" id="IPR039684">
    <property type="entry name" value="FANCG"/>
</dbReference>
<evidence type="ECO:0000313" key="3">
    <source>
        <dbReference type="Proteomes" id="UP001374579"/>
    </source>
</evidence>
<gene>
    <name evidence="2" type="ORF">V1264_015628</name>
</gene>
<accession>A0AAN9BK31</accession>
<sequence>MFSNALPHENTTGLLLYGSGGFGLHDADILILNVMRKETNGVVSNFLGALGSKDIDQSKTLESVLKQLCAELNRCLIKIKSLPPSPPTVILELSILYNLLYASTVKAWLCQHRPLRVTSSVASTVELSLRRVQQMLGGANHTSENDYLQRDNTQAEQVSAALSSFLNMLHAVDDKDIQQSVGLLTCMWSLAVLLESGSLSSLPCLSSVLNWPSQESEVVLKHGLLMQESPPSPAWKIRENLREKTAGNGIVQNFSRLLIAVSFFHKQNWTECRDHASKVDHPKWKSLATLLTARALLDGGSCLEAVGVLHTALSGDTDAVNPAVVCHIYRLLASCYSAQNLPRLAVEMLRRCLQMEPGSTASLVMLAKQFQTLAQGDAELECLKALVKAADKTVVEETSNTMLPPLLDDLLVDVIVPHDDLTLSQALYCLATRSAELKKYEESSQAYMKLIQVFEKKVSAQLRQQPSEIVLPDLLTVCREAAQVLLRIPQYKQCLRLCDRVLSAVSSTTCPSNPSSDSVFPVFSSPEQKGTQPDESFTVSQADLSAEEKHLVFKFKSGRKRCLSSAGEGGFCAERKEEIVWKDEENRTLLMVCKAECLVAIEDHEAAVKVLTRAFMGLVECWQKVEGQRSGEAESDSTWERPLTSNPKRPRYSLGQGMGTDIEEPAAEEEQTEGNEEWRQLSTQVCLYLADAYCRCGQQQQALHSARLATQMKPENEVSQFYLTSILNQLGRGRDGCQTWLVLRGLPHNTGSVRLQSAIQQRQDMMRSAAAESGSGEKKRLGTVTDKEKLQLDLACLQLLLNTRTKR</sequence>